<name>A0ABT7UEQ2_9FIRM</name>
<gene>
    <name evidence="2" type="ORF">QUV96_10760</name>
</gene>
<dbReference type="InterPro" id="IPR011437">
    <property type="entry name" value="DUF1540"/>
</dbReference>
<dbReference type="Pfam" id="PF07561">
    <property type="entry name" value="DUF1540"/>
    <property type="match status" value="1"/>
</dbReference>
<protein>
    <submittedName>
        <fullName evidence="2">DUF1540 domain-containing protein</fullName>
    </submittedName>
</protein>
<accession>A0ABT7UEQ2</accession>
<dbReference type="Proteomes" id="UP001529340">
    <property type="component" value="Unassembled WGS sequence"/>
</dbReference>
<feature type="domain" description="DUF1540" evidence="1">
    <location>
        <begin position="5"/>
        <end position="46"/>
    </location>
</feature>
<organism evidence="2 3">
    <name type="scientific">Amedibacillus dolichus</name>
    <dbReference type="NCBI Taxonomy" id="31971"/>
    <lineage>
        <taxon>Bacteria</taxon>
        <taxon>Bacillati</taxon>
        <taxon>Bacillota</taxon>
        <taxon>Erysipelotrichia</taxon>
        <taxon>Erysipelotrichales</taxon>
        <taxon>Erysipelotrichaceae</taxon>
        <taxon>Amedibacillus</taxon>
    </lineage>
</organism>
<dbReference type="RefSeq" id="WP_289608532.1">
    <property type="nucleotide sequence ID" value="NZ_JAUDCG010000077.1"/>
</dbReference>
<comment type="caution">
    <text evidence="2">The sequence shown here is derived from an EMBL/GenBank/DDBJ whole genome shotgun (WGS) entry which is preliminary data.</text>
</comment>
<reference evidence="2" key="2">
    <citation type="submission" date="2023-06" db="EMBL/GenBank/DDBJ databases">
        <authorList>
            <person name="Zeman M."/>
            <person name="Kubasova T."/>
            <person name="Jahodarova E."/>
            <person name="Nykrynova M."/>
            <person name="Rychlik I."/>
        </authorList>
    </citation>
    <scope>NUCLEOTIDE SEQUENCE</scope>
    <source>
        <strain evidence="2">ET39</strain>
    </source>
</reference>
<evidence type="ECO:0000259" key="1">
    <source>
        <dbReference type="Pfam" id="PF07561"/>
    </source>
</evidence>
<sequence length="51" mass="5695">MKTEILCDVSSCKFQKDQRCQAKTISVCCDNCLMPNCSHETACSSFVNKSK</sequence>
<evidence type="ECO:0000313" key="2">
    <source>
        <dbReference type="EMBL" id="MDM8158106.1"/>
    </source>
</evidence>
<keyword evidence="3" id="KW-1185">Reference proteome</keyword>
<reference evidence="2" key="1">
    <citation type="submission" date="2023-06" db="EMBL/GenBank/DDBJ databases">
        <title>Identification and characterization of horizontal gene transfer across gut microbiota members of farm animals based on homology search.</title>
        <authorList>
            <person name="Schwarzerova J."/>
            <person name="Nykrynova M."/>
            <person name="Jureckova K."/>
            <person name="Cejkova D."/>
            <person name="Rychlik I."/>
        </authorList>
    </citation>
    <scope>NUCLEOTIDE SEQUENCE</scope>
    <source>
        <strain evidence="2">ET39</strain>
    </source>
</reference>
<proteinExistence type="predicted"/>
<dbReference type="EMBL" id="JAUDCG010000077">
    <property type="protein sequence ID" value="MDM8158106.1"/>
    <property type="molecule type" value="Genomic_DNA"/>
</dbReference>
<evidence type="ECO:0000313" key="3">
    <source>
        <dbReference type="Proteomes" id="UP001529340"/>
    </source>
</evidence>